<feature type="transmembrane region" description="Helical" evidence="5">
    <location>
        <begin position="149"/>
        <end position="168"/>
    </location>
</feature>
<dbReference type="Proteomes" id="UP000799444">
    <property type="component" value="Unassembled WGS sequence"/>
</dbReference>
<feature type="transmembrane region" description="Helical" evidence="5">
    <location>
        <begin position="293"/>
        <end position="318"/>
    </location>
</feature>
<comment type="caution">
    <text evidence="7">The sequence shown here is derived from an EMBL/GenBank/DDBJ whole genome shotgun (WGS) entry which is preliminary data.</text>
</comment>
<gene>
    <name evidence="7" type="ORF">EJ04DRAFT_537508</name>
</gene>
<dbReference type="Pfam" id="PF07690">
    <property type="entry name" value="MFS_1"/>
    <property type="match status" value="1"/>
</dbReference>
<keyword evidence="4 5" id="KW-0472">Membrane</keyword>
<evidence type="ECO:0000313" key="7">
    <source>
        <dbReference type="EMBL" id="KAF2730014.1"/>
    </source>
</evidence>
<sequence>MLNLVVAWDATAVSIALPSIATAVRGSALASFWLSTGFLAAATIFIQPFSVLSDIFGRKALLLAALTLFTIGAFVTAVSRVIAGLLIGRVIQGIGAGGIYALSSVIMTDLVSEVDRRNWNAIFGAIWALIAIVGPIIAGSLAQNGQWRWIFWINLPFCGLAFLIIPVFAQLKPALPGAKIPKLRSVDWFGHVLFGASLISILLGITWGGILHTWSSPATIASIVIGSVGFSMLFLWSWLSPFAPFVNIRPFLNITNLSVYLSAFLQGIVTFSALYFLPLYFQIAKPNISLAAVGTWLLPCSVALGLFALITFLFISIWTIWRPAVWVGWALLMVGVPSMALFTRTTENGIWIGITIMAGIGAGILFPSLAVALEVVTGSPSDVRQAREAVTNFTFVQTLGRTLGVAVSGTIFQNGVLNQLLDNRTLARSAERIAQNAVAHITVIHGWADGALRTGTQDAFIDSIRTIWIAMAAFAAVAFIGSLFMRSNPTKRRPATETNGLGQV</sequence>
<evidence type="ECO:0000313" key="8">
    <source>
        <dbReference type="Proteomes" id="UP000799444"/>
    </source>
</evidence>
<feature type="domain" description="Major facilitator superfamily (MFS) profile" evidence="6">
    <location>
        <begin position="1"/>
        <end position="490"/>
    </location>
</feature>
<evidence type="ECO:0000256" key="5">
    <source>
        <dbReference type="SAM" id="Phobius"/>
    </source>
</evidence>
<keyword evidence="2 5" id="KW-0812">Transmembrane</keyword>
<dbReference type="InterPro" id="IPR036259">
    <property type="entry name" value="MFS_trans_sf"/>
</dbReference>
<dbReference type="InterPro" id="IPR011701">
    <property type="entry name" value="MFS"/>
</dbReference>
<feature type="transmembrane region" description="Helical" evidence="5">
    <location>
        <begin position="6"/>
        <end position="24"/>
    </location>
</feature>
<organism evidence="7 8">
    <name type="scientific">Polyplosphaeria fusca</name>
    <dbReference type="NCBI Taxonomy" id="682080"/>
    <lineage>
        <taxon>Eukaryota</taxon>
        <taxon>Fungi</taxon>
        <taxon>Dikarya</taxon>
        <taxon>Ascomycota</taxon>
        <taxon>Pezizomycotina</taxon>
        <taxon>Dothideomycetes</taxon>
        <taxon>Pleosporomycetidae</taxon>
        <taxon>Pleosporales</taxon>
        <taxon>Tetraplosphaeriaceae</taxon>
        <taxon>Polyplosphaeria</taxon>
    </lineage>
</organism>
<keyword evidence="8" id="KW-1185">Reference proteome</keyword>
<evidence type="ECO:0000259" key="6">
    <source>
        <dbReference type="PROSITE" id="PS50850"/>
    </source>
</evidence>
<feature type="transmembrane region" description="Helical" evidence="5">
    <location>
        <begin position="90"/>
        <end position="107"/>
    </location>
</feature>
<proteinExistence type="predicted"/>
<feature type="transmembrane region" description="Helical" evidence="5">
    <location>
        <begin position="61"/>
        <end position="83"/>
    </location>
</feature>
<name>A0A9P4QP02_9PLEO</name>
<feature type="transmembrane region" description="Helical" evidence="5">
    <location>
        <begin position="467"/>
        <end position="485"/>
    </location>
</feature>
<protein>
    <submittedName>
        <fullName evidence="7">MFS general substrate transporter</fullName>
    </submittedName>
</protein>
<dbReference type="GO" id="GO:0022857">
    <property type="term" value="F:transmembrane transporter activity"/>
    <property type="evidence" value="ECO:0007669"/>
    <property type="project" value="InterPro"/>
</dbReference>
<dbReference type="Gene3D" id="1.20.1720.10">
    <property type="entry name" value="Multidrug resistance protein D"/>
    <property type="match status" value="1"/>
</dbReference>
<dbReference type="PROSITE" id="PS50850">
    <property type="entry name" value="MFS"/>
    <property type="match status" value="1"/>
</dbReference>
<reference evidence="7" key="1">
    <citation type="journal article" date="2020" name="Stud. Mycol.">
        <title>101 Dothideomycetes genomes: a test case for predicting lifestyles and emergence of pathogens.</title>
        <authorList>
            <person name="Haridas S."/>
            <person name="Albert R."/>
            <person name="Binder M."/>
            <person name="Bloem J."/>
            <person name="Labutti K."/>
            <person name="Salamov A."/>
            <person name="Andreopoulos B."/>
            <person name="Baker S."/>
            <person name="Barry K."/>
            <person name="Bills G."/>
            <person name="Bluhm B."/>
            <person name="Cannon C."/>
            <person name="Castanera R."/>
            <person name="Culley D."/>
            <person name="Daum C."/>
            <person name="Ezra D."/>
            <person name="Gonzalez J."/>
            <person name="Henrissat B."/>
            <person name="Kuo A."/>
            <person name="Liang C."/>
            <person name="Lipzen A."/>
            <person name="Lutzoni F."/>
            <person name="Magnuson J."/>
            <person name="Mondo S."/>
            <person name="Nolan M."/>
            <person name="Ohm R."/>
            <person name="Pangilinan J."/>
            <person name="Park H.-J."/>
            <person name="Ramirez L."/>
            <person name="Alfaro M."/>
            <person name="Sun H."/>
            <person name="Tritt A."/>
            <person name="Yoshinaga Y."/>
            <person name="Zwiers L.-H."/>
            <person name="Turgeon B."/>
            <person name="Goodwin S."/>
            <person name="Spatafora J."/>
            <person name="Crous P."/>
            <person name="Grigoriev I."/>
        </authorList>
    </citation>
    <scope>NUCLEOTIDE SEQUENCE</scope>
    <source>
        <strain evidence="7">CBS 125425</strain>
    </source>
</reference>
<feature type="transmembrane region" description="Helical" evidence="5">
    <location>
        <begin position="350"/>
        <end position="373"/>
    </location>
</feature>
<feature type="transmembrane region" description="Helical" evidence="5">
    <location>
        <begin position="324"/>
        <end position="343"/>
    </location>
</feature>
<dbReference type="OrthoDB" id="2351791at2759"/>
<feature type="transmembrane region" description="Helical" evidence="5">
    <location>
        <begin position="188"/>
        <end position="211"/>
    </location>
</feature>
<feature type="transmembrane region" description="Helical" evidence="5">
    <location>
        <begin position="259"/>
        <end position="281"/>
    </location>
</feature>
<evidence type="ECO:0000256" key="1">
    <source>
        <dbReference type="ARBA" id="ARBA00004141"/>
    </source>
</evidence>
<accession>A0A9P4QP02</accession>
<evidence type="ECO:0000256" key="3">
    <source>
        <dbReference type="ARBA" id="ARBA00022989"/>
    </source>
</evidence>
<dbReference type="AlphaFoldDB" id="A0A9P4QP02"/>
<dbReference type="PANTHER" id="PTHR23501:SF59">
    <property type="entry name" value="MAJOR FACILITATOR SUPERFAMILY (MFS) PROFILE DOMAIN-CONTAINING PROTEIN-RELATED"/>
    <property type="match status" value="1"/>
</dbReference>
<dbReference type="PANTHER" id="PTHR23501">
    <property type="entry name" value="MAJOR FACILITATOR SUPERFAMILY"/>
    <property type="match status" value="1"/>
</dbReference>
<dbReference type="SUPFAM" id="SSF103473">
    <property type="entry name" value="MFS general substrate transporter"/>
    <property type="match status" value="1"/>
</dbReference>
<evidence type="ECO:0000256" key="4">
    <source>
        <dbReference type="ARBA" id="ARBA00023136"/>
    </source>
</evidence>
<feature type="transmembrane region" description="Helical" evidence="5">
    <location>
        <begin position="119"/>
        <end position="142"/>
    </location>
</feature>
<dbReference type="GO" id="GO:0005886">
    <property type="term" value="C:plasma membrane"/>
    <property type="evidence" value="ECO:0007669"/>
    <property type="project" value="TreeGrafter"/>
</dbReference>
<keyword evidence="3 5" id="KW-1133">Transmembrane helix</keyword>
<comment type="subcellular location">
    <subcellularLocation>
        <location evidence="1">Membrane</location>
        <topology evidence="1">Multi-pass membrane protein</topology>
    </subcellularLocation>
</comment>
<dbReference type="EMBL" id="ML996228">
    <property type="protein sequence ID" value="KAF2730014.1"/>
    <property type="molecule type" value="Genomic_DNA"/>
</dbReference>
<dbReference type="InterPro" id="IPR020846">
    <property type="entry name" value="MFS_dom"/>
</dbReference>
<feature type="transmembrane region" description="Helical" evidence="5">
    <location>
        <begin position="31"/>
        <end position="49"/>
    </location>
</feature>
<feature type="transmembrane region" description="Helical" evidence="5">
    <location>
        <begin position="218"/>
        <end position="239"/>
    </location>
</feature>
<evidence type="ECO:0000256" key="2">
    <source>
        <dbReference type="ARBA" id="ARBA00022692"/>
    </source>
</evidence>